<evidence type="ECO:0000313" key="1">
    <source>
        <dbReference type="EMBL" id="KAH1167835.1"/>
    </source>
</evidence>
<reference evidence="1" key="1">
    <citation type="submission" date="2021-09" db="EMBL/GenBank/DDBJ databases">
        <title>The genome of Mauremys mutica provides insights into the evolution of semi-aquatic lifestyle.</title>
        <authorList>
            <person name="Gong S."/>
            <person name="Gao Y."/>
        </authorList>
    </citation>
    <scope>NUCLEOTIDE SEQUENCE</scope>
    <source>
        <strain evidence="1">MM-2020</strain>
        <tissue evidence="1">Muscle</tissue>
    </source>
</reference>
<proteinExistence type="predicted"/>
<keyword evidence="2" id="KW-1185">Reference proteome</keyword>
<sequence length="102" mass="11506">MCVPYPLIRTFTRKWGKRLVQRGIGSDVSKSPCVTYTRGMWVFVSLIVTEPHNSHESALNCWSYFSSSTDSISCFQLCRTWAQTTLSAQAGSITERSQEAPH</sequence>
<dbReference type="EMBL" id="JAHDVG010000486">
    <property type="protein sequence ID" value="KAH1167835.1"/>
    <property type="molecule type" value="Genomic_DNA"/>
</dbReference>
<protein>
    <submittedName>
        <fullName evidence="1">Uncharacterized protein</fullName>
    </submittedName>
</protein>
<evidence type="ECO:0000313" key="2">
    <source>
        <dbReference type="Proteomes" id="UP000827986"/>
    </source>
</evidence>
<dbReference type="AlphaFoldDB" id="A0A9D4ATE1"/>
<comment type="caution">
    <text evidence="1">The sequence shown here is derived from an EMBL/GenBank/DDBJ whole genome shotgun (WGS) entry which is preliminary data.</text>
</comment>
<organism evidence="1 2">
    <name type="scientific">Mauremys mutica</name>
    <name type="common">yellowpond turtle</name>
    <dbReference type="NCBI Taxonomy" id="74926"/>
    <lineage>
        <taxon>Eukaryota</taxon>
        <taxon>Metazoa</taxon>
        <taxon>Chordata</taxon>
        <taxon>Craniata</taxon>
        <taxon>Vertebrata</taxon>
        <taxon>Euteleostomi</taxon>
        <taxon>Archelosauria</taxon>
        <taxon>Testudinata</taxon>
        <taxon>Testudines</taxon>
        <taxon>Cryptodira</taxon>
        <taxon>Durocryptodira</taxon>
        <taxon>Testudinoidea</taxon>
        <taxon>Geoemydidae</taxon>
        <taxon>Geoemydinae</taxon>
        <taxon>Mauremys</taxon>
    </lineage>
</organism>
<accession>A0A9D4ATE1</accession>
<gene>
    <name evidence="1" type="ORF">KIL84_003318</name>
</gene>
<dbReference type="Proteomes" id="UP000827986">
    <property type="component" value="Unassembled WGS sequence"/>
</dbReference>
<name>A0A9D4ATE1_9SAUR</name>